<feature type="domain" description="3-oxo-5-alpha-steroid 4-dehydrogenase C-terminal" evidence="7">
    <location>
        <begin position="163"/>
        <end position="204"/>
    </location>
</feature>
<evidence type="ECO:0000256" key="2">
    <source>
        <dbReference type="ARBA" id="ARBA00007742"/>
    </source>
</evidence>
<keyword evidence="5 6" id="KW-0472">Membrane</keyword>
<dbReference type="GO" id="GO:0006629">
    <property type="term" value="P:lipid metabolic process"/>
    <property type="evidence" value="ECO:0007669"/>
    <property type="project" value="InterPro"/>
</dbReference>
<evidence type="ECO:0000256" key="5">
    <source>
        <dbReference type="ARBA" id="ARBA00023136"/>
    </source>
</evidence>
<dbReference type="GO" id="GO:0016627">
    <property type="term" value="F:oxidoreductase activity, acting on the CH-CH group of donors"/>
    <property type="evidence" value="ECO:0007669"/>
    <property type="project" value="InterPro"/>
</dbReference>
<comment type="caution">
    <text evidence="8">The sequence shown here is derived from an EMBL/GenBank/DDBJ whole genome shotgun (WGS) entry which is preliminary data.</text>
</comment>
<comment type="subcellular location">
    <subcellularLocation>
        <location evidence="1">Membrane</location>
        <topology evidence="1">Multi-pass membrane protein</topology>
    </subcellularLocation>
</comment>
<dbReference type="InterPro" id="IPR039357">
    <property type="entry name" value="SRD5A/TECR"/>
</dbReference>
<gene>
    <name evidence="8" type="ORF">TIFTF001_028280</name>
</gene>
<dbReference type="EMBL" id="BTGU01000085">
    <property type="protein sequence ID" value="GMN59191.1"/>
    <property type="molecule type" value="Genomic_DNA"/>
</dbReference>
<dbReference type="Pfam" id="PF02544">
    <property type="entry name" value="Steroid_dh"/>
    <property type="match status" value="1"/>
</dbReference>
<feature type="transmembrane region" description="Helical" evidence="6">
    <location>
        <begin position="98"/>
        <end position="116"/>
    </location>
</feature>
<proteinExistence type="inferred from homology"/>
<name>A0AA88DPK2_FICCA</name>
<evidence type="ECO:0000256" key="6">
    <source>
        <dbReference type="SAM" id="Phobius"/>
    </source>
</evidence>
<evidence type="ECO:0000313" key="9">
    <source>
        <dbReference type="Proteomes" id="UP001187192"/>
    </source>
</evidence>
<feature type="transmembrane region" description="Helical" evidence="6">
    <location>
        <begin position="166"/>
        <end position="186"/>
    </location>
</feature>
<accession>A0AA88DPK2</accession>
<keyword evidence="9" id="KW-1185">Reference proteome</keyword>
<evidence type="ECO:0000259" key="7">
    <source>
        <dbReference type="Pfam" id="PF02544"/>
    </source>
</evidence>
<evidence type="ECO:0000313" key="8">
    <source>
        <dbReference type="EMBL" id="GMN59191.1"/>
    </source>
</evidence>
<evidence type="ECO:0000256" key="3">
    <source>
        <dbReference type="ARBA" id="ARBA00022692"/>
    </source>
</evidence>
<dbReference type="GO" id="GO:0016020">
    <property type="term" value="C:membrane"/>
    <property type="evidence" value="ECO:0007669"/>
    <property type="project" value="UniProtKB-SubCell"/>
</dbReference>
<keyword evidence="3 6" id="KW-0812">Transmembrane</keyword>
<dbReference type="InterPro" id="IPR001104">
    <property type="entry name" value="3-oxo-5_a-steroid_4-DH_C"/>
</dbReference>
<feature type="transmembrane region" description="Helical" evidence="6">
    <location>
        <begin position="16"/>
        <end position="37"/>
    </location>
</feature>
<reference evidence="8" key="1">
    <citation type="submission" date="2023-07" db="EMBL/GenBank/DDBJ databases">
        <title>draft genome sequence of fig (Ficus carica).</title>
        <authorList>
            <person name="Takahashi T."/>
            <person name="Nishimura K."/>
        </authorList>
    </citation>
    <scope>NUCLEOTIDE SEQUENCE</scope>
</reference>
<dbReference type="PROSITE" id="PS50244">
    <property type="entry name" value="S5A_REDUCTASE"/>
    <property type="match status" value="1"/>
</dbReference>
<evidence type="ECO:0000256" key="4">
    <source>
        <dbReference type="ARBA" id="ARBA00022989"/>
    </source>
</evidence>
<feature type="transmembrane region" description="Helical" evidence="6">
    <location>
        <begin position="128"/>
        <end position="150"/>
    </location>
</feature>
<dbReference type="PANTHER" id="PTHR10556:SF35">
    <property type="entry name" value="3-OXO-5-ALPHA-STEROID 4-DEHYDROGENASE FAMILY PROTEIN"/>
    <property type="match status" value="1"/>
</dbReference>
<keyword evidence="4 6" id="KW-1133">Transmembrane helix</keyword>
<protein>
    <recommendedName>
        <fullName evidence="7">3-oxo-5-alpha-steroid 4-dehydrogenase C-terminal domain-containing protein</fullName>
    </recommendedName>
</protein>
<dbReference type="PANTHER" id="PTHR10556">
    <property type="entry name" value="3-OXO-5-ALPHA-STEROID 4-DEHYDROGENASE"/>
    <property type="match status" value="1"/>
</dbReference>
<evidence type="ECO:0000256" key="1">
    <source>
        <dbReference type="ARBA" id="ARBA00004141"/>
    </source>
</evidence>
<sequence length="240" mass="27185">MESIFLKVAFSPPPSLFLNALSVINLPSFAISGFSELRGQNLQYSKFWSNVGNNGIAAQKSNKEQAKVDSRMGMLICYTPAFLASVALFLLFPHEGNVRILLLNSALALHFLKRIFEVLFVHKYSGRMVLNTAIIISLSYLTSTSTMIYAQHLSQGLPEPQVDLKYIGFLLFFIGISGNFYHHYILSRLRQKGDKKYKIPKGALGTMFYLVGRSCATREWYLSKFEDFPQNVKALIPYLF</sequence>
<comment type="similarity">
    <text evidence="2">Belongs to the steroid 5-alpha reductase family.</text>
</comment>
<organism evidence="8 9">
    <name type="scientific">Ficus carica</name>
    <name type="common">Common fig</name>
    <dbReference type="NCBI Taxonomy" id="3494"/>
    <lineage>
        <taxon>Eukaryota</taxon>
        <taxon>Viridiplantae</taxon>
        <taxon>Streptophyta</taxon>
        <taxon>Embryophyta</taxon>
        <taxon>Tracheophyta</taxon>
        <taxon>Spermatophyta</taxon>
        <taxon>Magnoliopsida</taxon>
        <taxon>eudicotyledons</taxon>
        <taxon>Gunneridae</taxon>
        <taxon>Pentapetalae</taxon>
        <taxon>rosids</taxon>
        <taxon>fabids</taxon>
        <taxon>Rosales</taxon>
        <taxon>Moraceae</taxon>
        <taxon>Ficeae</taxon>
        <taxon>Ficus</taxon>
    </lineage>
</organism>
<dbReference type="Proteomes" id="UP001187192">
    <property type="component" value="Unassembled WGS sequence"/>
</dbReference>
<dbReference type="AlphaFoldDB" id="A0AA88DPK2"/>
<feature type="transmembrane region" description="Helical" evidence="6">
    <location>
        <begin position="72"/>
        <end position="92"/>
    </location>
</feature>